<dbReference type="SUPFAM" id="SSF46955">
    <property type="entry name" value="Putative DNA-binding domain"/>
    <property type="match status" value="1"/>
</dbReference>
<dbReference type="PRINTS" id="PR00040">
    <property type="entry name" value="HTHMERR"/>
</dbReference>
<evidence type="ECO:0000256" key="1">
    <source>
        <dbReference type="ARBA" id="ARBA00004496"/>
    </source>
</evidence>
<dbReference type="Proteomes" id="UP001073227">
    <property type="component" value="Unassembled WGS sequence"/>
</dbReference>
<dbReference type="Pfam" id="PF09278">
    <property type="entry name" value="MerR-DNA-bind"/>
    <property type="match status" value="1"/>
</dbReference>
<keyword evidence="5" id="KW-0804">Transcription</keyword>
<evidence type="ECO:0000259" key="6">
    <source>
        <dbReference type="PROSITE" id="PS50937"/>
    </source>
</evidence>
<dbReference type="PANTHER" id="PTHR30204">
    <property type="entry name" value="REDOX-CYCLING DRUG-SENSING TRANSCRIPTIONAL ACTIVATOR SOXR"/>
    <property type="match status" value="1"/>
</dbReference>
<name>A0ABT3ZHU8_9HYPH</name>
<dbReference type="SMART" id="SM00422">
    <property type="entry name" value="HTH_MERR"/>
    <property type="match status" value="1"/>
</dbReference>
<dbReference type="InterPro" id="IPR000551">
    <property type="entry name" value="MerR-type_HTH_dom"/>
</dbReference>
<evidence type="ECO:0000256" key="3">
    <source>
        <dbReference type="ARBA" id="ARBA00023015"/>
    </source>
</evidence>
<dbReference type="Gene3D" id="1.10.1660.10">
    <property type="match status" value="1"/>
</dbReference>
<accession>A0ABT3ZHU8</accession>
<protein>
    <submittedName>
        <fullName evidence="7">Cu(I)-responsive transcriptional regulator</fullName>
    </submittedName>
</protein>
<evidence type="ECO:0000313" key="7">
    <source>
        <dbReference type="EMBL" id="MCY0150829.1"/>
    </source>
</evidence>
<dbReference type="InterPro" id="IPR015358">
    <property type="entry name" value="Tscrpt_reg_MerR_DNA-bd"/>
</dbReference>
<dbReference type="PANTHER" id="PTHR30204:SF94">
    <property type="entry name" value="HEAVY METAL-DEPENDENT TRANSCRIPTIONAL REGULATOR HI_0293-RELATED"/>
    <property type="match status" value="1"/>
</dbReference>
<feature type="domain" description="HTH merR-type" evidence="6">
    <location>
        <begin position="1"/>
        <end position="68"/>
    </location>
</feature>
<comment type="caution">
    <text evidence="7">The sequence shown here is derived from an EMBL/GenBank/DDBJ whole genome shotgun (WGS) entry which is preliminary data.</text>
</comment>
<evidence type="ECO:0000256" key="2">
    <source>
        <dbReference type="ARBA" id="ARBA00022490"/>
    </source>
</evidence>
<evidence type="ECO:0000256" key="4">
    <source>
        <dbReference type="ARBA" id="ARBA00023125"/>
    </source>
</evidence>
<gene>
    <name evidence="7" type="primary">cueR</name>
    <name evidence="7" type="ORF">OEG84_24810</name>
</gene>
<keyword evidence="4" id="KW-0238">DNA-binding</keyword>
<dbReference type="EMBL" id="JAOVZR010000003">
    <property type="protein sequence ID" value="MCY0150829.1"/>
    <property type="molecule type" value="Genomic_DNA"/>
</dbReference>
<keyword evidence="3" id="KW-0805">Transcription regulation</keyword>
<dbReference type="InterPro" id="IPR047057">
    <property type="entry name" value="MerR_fam"/>
</dbReference>
<keyword evidence="2" id="KW-0963">Cytoplasm</keyword>
<dbReference type="CDD" id="cd01108">
    <property type="entry name" value="HTH_CueR"/>
    <property type="match status" value="1"/>
</dbReference>
<sequence length="137" mass="15382">MNIGDVAILSGLPAKTIRYYEDIGLVKPLRSSNGYRTFCERDAHRLAFLGRARALGFSIEDCRSLLALYGDEKRASAEVKEIAEQHLQRIDKKIAELTEMRVTLSFLVDACTGDHRPDCPILADLAMKQSDEEQPNQ</sequence>
<organism evidence="7 8">
    <name type="scientific">Hoeflea algicola</name>
    <dbReference type="NCBI Taxonomy" id="2983763"/>
    <lineage>
        <taxon>Bacteria</taxon>
        <taxon>Pseudomonadati</taxon>
        <taxon>Pseudomonadota</taxon>
        <taxon>Alphaproteobacteria</taxon>
        <taxon>Hyphomicrobiales</taxon>
        <taxon>Rhizobiaceae</taxon>
        <taxon>Hoeflea</taxon>
    </lineage>
</organism>
<dbReference type="PROSITE" id="PS50937">
    <property type="entry name" value="HTH_MERR_2"/>
    <property type="match status" value="1"/>
</dbReference>
<evidence type="ECO:0000256" key="5">
    <source>
        <dbReference type="ARBA" id="ARBA00023163"/>
    </source>
</evidence>
<dbReference type="RefSeq" id="WP_035521362.1">
    <property type="nucleotide sequence ID" value="NZ_JAOVZR010000003.1"/>
</dbReference>
<proteinExistence type="predicted"/>
<dbReference type="InterPro" id="IPR011789">
    <property type="entry name" value="CueR"/>
</dbReference>
<keyword evidence="8" id="KW-1185">Reference proteome</keyword>
<dbReference type="NCBIfam" id="TIGR02044">
    <property type="entry name" value="CueR"/>
    <property type="match status" value="1"/>
</dbReference>
<dbReference type="InterPro" id="IPR009061">
    <property type="entry name" value="DNA-bd_dom_put_sf"/>
</dbReference>
<comment type="subcellular location">
    <subcellularLocation>
        <location evidence="1">Cytoplasm</location>
    </subcellularLocation>
</comment>
<dbReference type="Pfam" id="PF00376">
    <property type="entry name" value="MerR"/>
    <property type="match status" value="1"/>
</dbReference>
<evidence type="ECO:0000313" key="8">
    <source>
        <dbReference type="Proteomes" id="UP001073227"/>
    </source>
</evidence>
<reference evidence="7" key="1">
    <citation type="submission" date="2022-10" db="EMBL/GenBank/DDBJ databases">
        <title>Hoeflea sp. G2-23, isolated from marine algae.</title>
        <authorList>
            <person name="Kristyanto S."/>
            <person name="Kim J.M."/>
            <person name="Jeon C.O."/>
        </authorList>
    </citation>
    <scope>NUCLEOTIDE SEQUENCE</scope>
    <source>
        <strain evidence="7">G2-23</strain>
    </source>
</reference>